<evidence type="ECO:0000313" key="8">
    <source>
        <dbReference type="Proteomes" id="UP001620520"/>
    </source>
</evidence>
<protein>
    <submittedName>
        <fullName evidence="7">CP family cyanate transporter-like MFS transporter</fullName>
    </submittedName>
</protein>
<dbReference type="PROSITE" id="PS50850">
    <property type="entry name" value="MFS"/>
    <property type="match status" value="1"/>
</dbReference>
<feature type="domain" description="Major facilitator superfamily (MFS) profile" evidence="6">
    <location>
        <begin position="37"/>
        <end position="420"/>
    </location>
</feature>
<evidence type="ECO:0000256" key="4">
    <source>
        <dbReference type="ARBA" id="ARBA00023136"/>
    </source>
</evidence>
<dbReference type="PANTHER" id="PTHR23523">
    <property type="match status" value="1"/>
</dbReference>
<feature type="transmembrane region" description="Helical" evidence="5">
    <location>
        <begin position="278"/>
        <end position="299"/>
    </location>
</feature>
<feature type="transmembrane region" description="Helical" evidence="5">
    <location>
        <begin position="237"/>
        <end position="258"/>
    </location>
</feature>
<dbReference type="InterPro" id="IPR052524">
    <property type="entry name" value="MFS_Cyanate_Porter"/>
</dbReference>
<keyword evidence="3 5" id="KW-1133">Transmembrane helix</keyword>
<keyword evidence="4 5" id="KW-0472">Membrane</keyword>
<feature type="transmembrane region" description="Helical" evidence="5">
    <location>
        <begin position="162"/>
        <end position="182"/>
    </location>
</feature>
<feature type="transmembrane region" description="Helical" evidence="5">
    <location>
        <begin position="311"/>
        <end position="331"/>
    </location>
</feature>
<evidence type="ECO:0000256" key="5">
    <source>
        <dbReference type="SAM" id="Phobius"/>
    </source>
</evidence>
<feature type="transmembrane region" description="Helical" evidence="5">
    <location>
        <begin position="75"/>
        <end position="93"/>
    </location>
</feature>
<dbReference type="EMBL" id="JBIYEW010000003">
    <property type="protein sequence ID" value="MFK4640625.1"/>
    <property type="molecule type" value="Genomic_DNA"/>
</dbReference>
<feature type="transmembrane region" description="Helical" evidence="5">
    <location>
        <begin position="100"/>
        <end position="119"/>
    </location>
</feature>
<sequence>MPWGGRGRDSNETDENASCHFPVHTMSQFLAKVPRGWLILACIGLIALNMRGPFVAVAPVVDLLRQDLGFSPVELGLLTGIPVLCFSLASPLASLAGRRLGAEFAVMLTLLGVLAGVVIRSSGGGALVMAGTVVIGVAITIGNIAVPLIIRRDFAPRRQATAMGVYTAALNIGSFLTSVATAPLAELVGWRLSLAASALLALAAILFWVPTVGARQAFVPAAVVAPAPSGAGRVSGVGWLTVGLTLGFAGQAFSYYGVTAWLPSFLSDELAMGTAEAGAGSSLFQIFAIVGGLGVPLLARFTSTTTVAVTLSALWLTVPVGLLLAPSWWWLWSSMGGVAQGGGITVIFIAIIQFARSQAAAGKMSAVVQGVGYCFAALAPTVVGYVHSVSDGWTVPLFVILGSVLAFCVCTTLSVRWVARQR</sequence>
<evidence type="ECO:0000256" key="2">
    <source>
        <dbReference type="ARBA" id="ARBA00022692"/>
    </source>
</evidence>
<accession>A0ABW8NAM2</accession>
<organism evidence="7 8">
    <name type="scientific">Paenarthrobacter histidinolovorans</name>
    <dbReference type="NCBI Taxonomy" id="43664"/>
    <lineage>
        <taxon>Bacteria</taxon>
        <taxon>Bacillati</taxon>
        <taxon>Actinomycetota</taxon>
        <taxon>Actinomycetes</taxon>
        <taxon>Micrococcales</taxon>
        <taxon>Micrococcaceae</taxon>
        <taxon>Paenarthrobacter</taxon>
    </lineage>
</organism>
<comment type="subcellular location">
    <subcellularLocation>
        <location evidence="1">Cell membrane</location>
        <topology evidence="1">Multi-pass membrane protein</topology>
    </subcellularLocation>
</comment>
<dbReference type="Gene3D" id="1.20.1250.20">
    <property type="entry name" value="MFS general substrate transporter like domains"/>
    <property type="match status" value="2"/>
</dbReference>
<dbReference type="PANTHER" id="PTHR23523:SF2">
    <property type="entry name" value="2-NITROIMIDAZOLE TRANSPORTER"/>
    <property type="match status" value="1"/>
</dbReference>
<reference evidence="7 8" key="1">
    <citation type="submission" date="2024-10" db="EMBL/GenBank/DDBJ databases">
        <title>Novel secondary metabolite-producing bacteria for plant disease control.</title>
        <authorList>
            <person name="Chevrette M."/>
        </authorList>
    </citation>
    <scope>NUCLEOTIDE SEQUENCE [LARGE SCALE GENOMIC DNA]</scope>
    <source>
        <strain evidence="7 8">J30 TE3557</strain>
    </source>
</reference>
<dbReference type="Proteomes" id="UP001620520">
    <property type="component" value="Unassembled WGS sequence"/>
</dbReference>
<dbReference type="InterPro" id="IPR011701">
    <property type="entry name" value="MFS"/>
</dbReference>
<dbReference type="InterPro" id="IPR020846">
    <property type="entry name" value="MFS_dom"/>
</dbReference>
<dbReference type="InterPro" id="IPR036259">
    <property type="entry name" value="MFS_trans_sf"/>
</dbReference>
<comment type="caution">
    <text evidence="7">The sequence shown here is derived from an EMBL/GenBank/DDBJ whole genome shotgun (WGS) entry which is preliminary data.</text>
</comment>
<dbReference type="SUPFAM" id="SSF103473">
    <property type="entry name" value="MFS general substrate transporter"/>
    <property type="match status" value="1"/>
</dbReference>
<dbReference type="Pfam" id="PF07690">
    <property type="entry name" value="MFS_1"/>
    <property type="match status" value="1"/>
</dbReference>
<keyword evidence="8" id="KW-1185">Reference proteome</keyword>
<gene>
    <name evidence="7" type="ORF">ABIA52_003514</name>
</gene>
<feature type="transmembrane region" description="Helical" evidence="5">
    <location>
        <begin position="125"/>
        <end position="150"/>
    </location>
</feature>
<proteinExistence type="predicted"/>
<feature type="transmembrane region" description="Helical" evidence="5">
    <location>
        <begin position="393"/>
        <end position="419"/>
    </location>
</feature>
<name>A0ABW8NAM2_9MICC</name>
<feature type="transmembrane region" description="Helical" evidence="5">
    <location>
        <begin position="367"/>
        <end position="387"/>
    </location>
</feature>
<evidence type="ECO:0000259" key="6">
    <source>
        <dbReference type="PROSITE" id="PS50850"/>
    </source>
</evidence>
<feature type="transmembrane region" description="Helical" evidence="5">
    <location>
        <begin position="337"/>
        <end position="355"/>
    </location>
</feature>
<evidence type="ECO:0000313" key="7">
    <source>
        <dbReference type="EMBL" id="MFK4640625.1"/>
    </source>
</evidence>
<feature type="transmembrane region" description="Helical" evidence="5">
    <location>
        <begin position="188"/>
        <end position="209"/>
    </location>
</feature>
<feature type="transmembrane region" description="Helical" evidence="5">
    <location>
        <begin position="36"/>
        <end position="55"/>
    </location>
</feature>
<keyword evidence="2 5" id="KW-0812">Transmembrane</keyword>
<evidence type="ECO:0000256" key="1">
    <source>
        <dbReference type="ARBA" id="ARBA00004651"/>
    </source>
</evidence>
<evidence type="ECO:0000256" key="3">
    <source>
        <dbReference type="ARBA" id="ARBA00022989"/>
    </source>
</evidence>